<dbReference type="SUPFAM" id="SSF55021">
    <property type="entry name" value="ACT-like"/>
    <property type="match status" value="2"/>
</dbReference>
<keyword evidence="18 28" id="KW-0560">Oxidoreductase</keyword>
<evidence type="ECO:0000256" key="9">
    <source>
        <dbReference type="ARBA" id="ARBA00011881"/>
    </source>
</evidence>
<dbReference type="PROSITE" id="PS01042">
    <property type="entry name" value="HOMOSER_DHGENASE"/>
    <property type="match status" value="1"/>
</dbReference>
<keyword evidence="12" id="KW-0791">Threonine biosynthesis</keyword>
<dbReference type="InterPro" id="IPR018042">
    <property type="entry name" value="Aspartate_kinase_CS"/>
</dbReference>
<dbReference type="InterPro" id="IPR049638">
    <property type="entry name" value="AK-HD"/>
</dbReference>
<dbReference type="CDD" id="cd04257">
    <property type="entry name" value="AAK_AK-HSDH"/>
    <property type="match status" value="1"/>
</dbReference>
<dbReference type="PIRSF" id="PIRSF000727">
    <property type="entry name" value="ThrA"/>
    <property type="match status" value="1"/>
</dbReference>
<reference evidence="30 31" key="1">
    <citation type="submission" date="2018-06" db="EMBL/GenBank/DDBJ databases">
        <title>Genomic Encyclopedia of Type Strains, Phase IV (KMG-IV): sequencing the most valuable type-strain genomes for metagenomic binning, comparative biology and taxonomic classification.</title>
        <authorList>
            <person name="Goeker M."/>
        </authorList>
    </citation>
    <scope>NUCLEOTIDE SEQUENCE [LARGE SCALE GENOMIC DNA]</scope>
    <source>
        <strain evidence="30 31">DSM 30166</strain>
    </source>
</reference>
<dbReference type="OrthoDB" id="9799110at2"/>
<comment type="catalytic activity">
    <reaction evidence="27">
        <text>L-homoserine + NAD(+) = L-aspartate 4-semialdehyde + NADH + H(+)</text>
        <dbReference type="Rhea" id="RHEA:15757"/>
        <dbReference type="ChEBI" id="CHEBI:15378"/>
        <dbReference type="ChEBI" id="CHEBI:57476"/>
        <dbReference type="ChEBI" id="CHEBI:57540"/>
        <dbReference type="ChEBI" id="CHEBI:57945"/>
        <dbReference type="ChEBI" id="CHEBI:537519"/>
        <dbReference type="EC" id="1.1.1.3"/>
    </reaction>
    <physiologicalReaction direction="right-to-left" evidence="27">
        <dbReference type="Rhea" id="RHEA:15759"/>
    </physiologicalReaction>
</comment>
<dbReference type="EC" id="1.1.1.3" evidence="28"/>
<dbReference type="PROSITE" id="PS51671">
    <property type="entry name" value="ACT"/>
    <property type="match status" value="2"/>
</dbReference>
<comment type="pathway">
    <text evidence="2 28">Amino-acid biosynthesis; L-lysine biosynthesis via DAP pathway; (S)-tetrahydrodipicolinate from L-aspartate: step 1/4.</text>
</comment>
<dbReference type="PANTHER" id="PTHR43070:SF3">
    <property type="entry name" value="HOMOSERINE DEHYDROGENASE"/>
    <property type="match status" value="1"/>
</dbReference>
<comment type="pathway">
    <text evidence="6 28">Amino-acid biosynthesis; L-threonine biosynthesis; L-threonine from L-aspartate: step 1/5.</text>
</comment>
<evidence type="ECO:0000256" key="25">
    <source>
        <dbReference type="ARBA" id="ARBA00048561"/>
    </source>
</evidence>
<dbReference type="InterPro" id="IPR005106">
    <property type="entry name" value="Asp/hSer_DH_NAD-bd"/>
</dbReference>
<comment type="similarity">
    <text evidence="8 28">In the N-terminal section; belongs to the aspartokinase family.</text>
</comment>
<dbReference type="FunFam" id="3.30.2130.10:FF:000001">
    <property type="entry name" value="Bifunctional aspartokinase/homoserine dehydrogenase"/>
    <property type="match status" value="1"/>
</dbReference>
<keyword evidence="11 28" id="KW-0808">Transferase</keyword>
<comment type="cofactor">
    <cofactor evidence="1">
        <name>a metal cation</name>
        <dbReference type="ChEBI" id="CHEBI:25213"/>
    </cofactor>
</comment>
<evidence type="ECO:0000256" key="5">
    <source>
        <dbReference type="ARBA" id="ARBA00005062"/>
    </source>
</evidence>
<dbReference type="GO" id="GO:0005524">
    <property type="term" value="F:ATP binding"/>
    <property type="evidence" value="ECO:0007669"/>
    <property type="project" value="UniProtKB-UniRule"/>
</dbReference>
<evidence type="ECO:0000256" key="13">
    <source>
        <dbReference type="ARBA" id="ARBA00022723"/>
    </source>
</evidence>
<evidence type="ECO:0000256" key="21">
    <source>
        <dbReference type="ARBA" id="ARBA00023154"/>
    </source>
</evidence>
<feature type="domain" description="ACT" evidence="29">
    <location>
        <begin position="401"/>
        <end position="478"/>
    </location>
</feature>
<dbReference type="Gene3D" id="3.40.50.720">
    <property type="entry name" value="NAD(P)-binding Rossmann-like Domain"/>
    <property type="match status" value="1"/>
</dbReference>
<evidence type="ECO:0000256" key="19">
    <source>
        <dbReference type="ARBA" id="ARBA00023027"/>
    </source>
</evidence>
<dbReference type="Pfam" id="PF00742">
    <property type="entry name" value="Homoserine_dh"/>
    <property type="match status" value="1"/>
</dbReference>
<evidence type="ECO:0000256" key="2">
    <source>
        <dbReference type="ARBA" id="ARBA00004766"/>
    </source>
</evidence>
<dbReference type="Pfam" id="PF22468">
    <property type="entry name" value="ACT_9"/>
    <property type="match status" value="2"/>
</dbReference>
<dbReference type="InterPro" id="IPR001341">
    <property type="entry name" value="Asp_kinase"/>
</dbReference>
<proteinExistence type="inferred from homology"/>
<organism evidence="30 31">
    <name type="scientific">Brenneria salicis ATCC 15712 = DSM 30166</name>
    <dbReference type="NCBI Taxonomy" id="714314"/>
    <lineage>
        <taxon>Bacteria</taxon>
        <taxon>Pseudomonadati</taxon>
        <taxon>Pseudomonadota</taxon>
        <taxon>Gammaproteobacteria</taxon>
        <taxon>Enterobacterales</taxon>
        <taxon>Pectobacteriaceae</taxon>
        <taxon>Brenneria</taxon>
    </lineage>
</organism>
<keyword evidence="21" id="KW-0457">Lysine biosynthesis</keyword>
<dbReference type="Gene3D" id="1.20.120.1320">
    <property type="entry name" value="Aspartokinase, catalytic domain"/>
    <property type="match status" value="1"/>
</dbReference>
<dbReference type="GO" id="GO:0050661">
    <property type="term" value="F:NADP binding"/>
    <property type="evidence" value="ECO:0007669"/>
    <property type="project" value="UniProtKB-UniRule"/>
</dbReference>
<comment type="function">
    <text evidence="24">Bifunctional aspartate kinase and homoserine dehydrogenase that catalyzes the first and the third steps toward the synthesis of lysine, methionine and threonine from aspartate.</text>
</comment>
<dbReference type="GO" id="GO:0009090">
    <property type="term" value="P:homoserine biosynthetic process"/>
    <property type="evidence" value="ECO:0007669"/>
    <property type="project" value="UniProtKB-ARBA"/>
</dbReference>
<dbReference type="EMBL" id="QNRY01000006">
    <property type="protein sequence ID" value="RBP64801.1"/>
    <property type="molecule type" value="Genomic_DNA"/>
</dbReference>
<dbReference type="InterPro" id="IPR042199">
    <property type="entry name" value="AsparK_Bifunc_asparK/hSer_DH"/>
</dbReference>
<dbReference type="GO" id="GO:0009088">
    <property type="term" value="P:threonine biosynthetic process"/>
    <property type="evidence" value="ECO:0007669"/>
    <property type="project" value="UniProtKB-UniRule"/>
</dbReference>
<dbReference type="FunFam" id="3.40.1160.10:FF:000016">
    <property type="entry name" value="Bifunctional aspartokinase/homoserine dehydrogenase"/>
    <property type="match status" value="1"/>
</dbReference>
<evidence type="ECO:0000256" key="17">
    <source>
        <dbReference type="ARBA" id="ARBA00022857"/>
    </source>
</evidence>
<dbReference type="CDD" id="cd04922">
    <property type="entry name" value="ACT_AKi-HSDH-ThrA_2"/>
    <property type="match status" value="1"/>
</dbReference>
<dbReference type="UniPathway" id="UPA00050">
    <property type="reaction ID" value="UER00063"/>
</dbReference>
<evidence type="ECO:0000256" key="10">
    <source>
        <dbReference type="ARBA" id="ARBA00022605"/>
    </source>
</evidence>
<comment type="pathway">
    <text evidence="3 28">Amino-acid biosynthesis; L-methionine biosynthesis via de novo pathway; L-homoserine from L-aspartate: step 1/3.</text>
</comment>
<feature type="domain" description="ACT" evidence="29">
    <location>
        <begin position="320"/>
        <end position="394"/>
    </location>
</feature>
<dbReference type="GO" id="GO:0004412">
    <property type="term" value="F:homoserine dehydrogenase activity"/>
    <property type="evidence" value="ECO:0007669"/>
    <property type="project" value="UniProtKB-UniRule"/>
</dbReference>
<dbReference type="Proteomes" id="UP000253046">
    <property type="component" value="Unassembled WGS sequence"/>
</dbReference>
<dbReference type="PROSITE" id="PS00324">
    <property type="entry name" value="ASPARTOKINASE"/>
    <property type="match status" value="1"/>
</dbReference>
<keyword evidence="22" id="KW-0486">Methionine biosynthesis</keyword>
<evidence type="ECO:0000256" key="24">
    <source>
        <dbReference type="ARBA" id="ARBA00044938"/>
    </source>
</evidence>
<keyword evidence="19" id="KW-0520">NAD</keyword>
<dbReference type="GO" id="GO:0046872">
    <property type="term" value="F:metal ion binding"/>
    <property type="evidence" value="ECO:0007669"/>
    <property type="project" value="UniProtKB-KW"/>
</dbReference>
<comment type="pathway">
    <text evidence="4 28">Amino-acid biosynthesis; L-threonine biosynthesis; L-threonine from L-aspartate: step 3/5.</text>
</comment>
<evidence type="ECO:0000256" key="16">
    <source>
        <dbReference type="ARBA" id="ARBA00022840"/>
    </source>
</evidence>
<evidence type="ECO:0000256" key="14">
    <source>
        <dbReference type="ARBA" id="ARBA00022741"/>
    </source>
</evidence>
<dbReference type="FunFam" id="3.30.360.10:FF:000006">
    <property type="entry name" value="Bifunctional aspartokinase/homoserine dehydrogenase"/>
    <property type="match status" value="1"/>
</dbReference>
<evidence type="ECO:0000256" key="27">
    <source>
        <dbReference type="ARBA" id="ARBA00049031"/>
    </source>
</evidence>
<dbReference type="GO" id="GO:0009089">
    <property type="term" value="P:lysine biosynthetic process via diaminopimelate"/>
    <property type="evidence" value="ECO:0007669"/>
    <property type="project" value="UniProtKB-UniRule"/>
</dbReference>
<dbReference type="InterPro" id="IPR001342">
    <property type="entry name" value="HDH_cat"/>
</dbReference>
<dbReference type="InterPro" id="IPR002912">
    <property type="entry name" value="ACT_dom"/>
</dbReference>
<dbReference type="CDD" id="cd04921">
    <property type="entry name" value="ACT_AKi-HSDH-ThrA-like_1"/>
    <property type="match status" value="1"/>
</dbReference>
<keyword evidence="16 28" id="KW-0067">ATP-binding</keyword>
<dbReference type="EC" id="2.7.2.4" evidence="28"/>
<evidence type="ECO:0000256" key="28">
    <source>
        <dbReference type="PIRNR" id="PIRNR000727"/>
    </source>
</evidence>
<evidence type="ECO:0000256" key="11">
    <source>
        <dbReference type="ARBA" id="ARBA00022679"/>
    </source>
</evidence>
<keyword evidence="20" id="KW-0915">Sodium</keyword>
<keyword evidence="31" id="KW-1185">Reference proteome</keyword>
<comment type="catalytic activity">
    <reaction evidence="26">
        <text>L-homoserine + NADP(+) = L-aspartate 4-semialdehyde + NADPH + H(+)</text>
        <dbReference type="Rhea" id="RHEA:15761"/>
        <dbReference type="ChEBI" id="CHEBI:15378"/>
        <dbReference type="ChEBI" id="CHEBI:57476"/>
        <dbReference type="ChEBI" id="CHEBI:57783"/>
        <dbReference type="ChEBI" id="CHEBI:58349"/>
        <dbReference type="ChEBI" id="CHEBI:537519"/>
        <dbReference type="EC" id="1.1.1.3"/>
    </reaction>
    <physiologicalReaction direction="right-to-left" evidence="26">
        <dbReference type="Rhea" id="RHEA:15763"/>
    </physiologicalReaction>
</comment>
<evidence type="ECO:0000256" key="12">
    <source>
        <dbReference type="ARBA" id="ARBA00022697"/>
    </source>
</evidence>
<dbReference type="UniPathway" id="UPA00051">
    <property type="reaction ID" value="UER00462"/>
</dbReference>
<dbReference type="NCBIfam" id="TIGR00657">
    <property type="entry name" value="asp_kinases"/>
    <property type="match status" value="1"/>
</dbReference>
<protein>
    <recommendedName>
        <fullName evidence="28">Bifunctional aspartokinase/homoserine dehydrogenase</fullName>
    </recommendedName>
    <domain>
        <recommendedName>
            <fullName evidence="28">Aspartokinase</fullName>
            <ecNumber evidence="28">2.7.2.4</ecNumber>
        </recommendedName>
    </domain>
    <domain>
        <recommendedName>
            <fullName evidence="28">Homoserine dehydrogenase</fullName>
            <ecNumber evidence="28">1.1.1.3</ecNumber>
        </recommendedName>
    </domain>
</protein>
<dbReference type="FunFam" id="3.40.50.720:FF:000083">
    <property type="entry name" value="Bifunctional aspartokinase/homoserine dehydrogenase"/>
    <property type="match status" value="1"/>
</dbReference>
<dbReference type="InterPro" id="IPR001048">
    <property type="entry name" value="Asp/Glu/Uridylate_kinase"/>
</dbReference>
<keyword evidence="14 28" id="KW-0547">Nucleotide-binding</keyword>
<dbReference type="InterPro" id="IPR011147">
    <property type="entry name" value="Bifunc_Aspkin/hSer_DH"/>
</dbReference>
<dbReference type="PANTHER" id="PTHR43070">
    <property type="match status" value="1"/>
</dbReference>
<evidence type="ECO:0000256" key="15">
    <source>
        <dbReference type="ARBA" id="ARBA00022777"/>
    </source>
</evidence>
<evidence type="ECO:0000259" key="29">
    <source>
        <dbReference type="PROSITE" id="PS51671"/>
    </source>
</evidence>
<keyword evidence="13" id="KW-0479">Metal-binding</keyword>
<dbReference type="Gene3D" id="3.30.360.10">
    <property type="entry name" value="Dihydrodipicolinate Reductase, domain 2"/>
    <property type="match status" value="1"/>
</dbReference>
<keyword evidence="15 28" id="KW-0418">Kinase</keyword>
<dbReference type="Pfam" id="PF03447">
    <property type="entry name" value="NAD_binding_3"/>
    <property type="match status" value="1"/>
</dbReference>
<dbReference type="GO" id="GO:0009086">
    <property type="term" value="P:methionine biosynthetic process"/>
    <property type="evidence" value="ECO:0007669"/>
    <property type="project" value="UniProtKB-KW"/>
</dbReference>
<name>A0A366I7E3_9GAMM</name>
<evidence type="ECO:0000313" key="30">
    <source>
        <dbReference type="EMBL" id="RBP64801.1"/>
    </source>
</evidence>
<dbReference type="InterPro" id="IPR041743">
    <property type="entry name" value="AK-HSDH_N"/>
</dbReference>
<evidence type="ECO:0000256" key="23">
    <source>
        <dbReference type="ARBA" id="ARBA00023268"/>
    </source>
</evidence>
<comment type="caution">
    <text evidence="30">The sequence shown here is derived from an EMBL/GenBank/DDBJ whole genome shotgun (WGS) entry which is preliminary data.</text>
</comment>
<accession>A0A366I7E3</accession>
<evidence type="ECO:0000256" key="6">
    <source>
        <dbReference type="ARBA" id="ARBA00005139"/>
    </source>
</evidence>
<evidence type="ECO:0000256" key="3">
    <source>
        <dbReference type="ARBA" id="ARBA00004986"/>
    </source>
</evidence>
<dbReference type="SUPFAM" id="SSF51735">
    <property type="entry name" value="NAD(P)-binding Rossmann-fold domains"/>
    <property type="match status" value="1"/>
</dbReference>
<evidence type="ECO:0000256" key="18">
    <source>
        <dbReference type="ARBA" id="ARBA00023002"/>
    </source>
</evidence>
<keyword evidence="10 28" id="KW-0028">Amino-acid biosynthesis</keyword>
<comment type="catalytic activity">
    <reaction evidence="25">
        <text>L-aspartate + ATP = 4-phospho-L-aspartate + ADP</text>
        <dbReference type="Rhea" id="RHEA:23776"/>
        <dbReference type="ChEBI" id="CHEBI:29991"/>
        <dbReference type="ChEBI" id="CHEBI:30616"/>
        <dbReference type="ChEBI" id="CHEBI:57535"/>
        <dbReference type="ChEBI" id="CHEBI:456216"/>
        <dbReference type="EC" id="2.7.2.4"/>
    </reaction>
    <physiologicalReaction direction="left-to-right" evidence="25">
        <dbReference type="Rhea" id="RHEA:23777"/>
    </physiologicalReaction>
</comment>
<dbReference type="Gene3D" id="3.30.2130.10">
    <property type="entry name" value="VC0802-like"/>
    <property type="match status" value="1"/>
</dbReference>
<dbReference type="Gene3D" id="3.40.1160.10">
    <property type="entry name" value="Acetylglutamate kinase-like"/>
    <property type="match status" value="1"/>
</dbReference>
<evidence type="ECO:0000313" key="31">
    <source>
        <dbReference type="Proteomes" id="UP000253046"/>
    </source>
</evidence>
<comment type="subunit">
    <text evidence="9 28">Homotetramer.</text>
</comment>
<evidence type="ECO:0000256" key="22">
    <source>
        <dbReference type="ARBA" id="ARBA00023167"/>
    </source>
</evidence>
<dbReference type="SUPFAM" id="SSF53633">
    <property type="entry name" value="Carbamate kinase-like"/>
    <property type="match status" value="1"/>
</dbReference>
<sequence>MRVLKFGGTSVANAERFMRVADIIENNARQGQVAIVLSAPAKITNHLVAMIDKTVAGQDLLPNLNDAEAIFSSLLQGLAESQPGFDLPRLKALADQEFAQLKQVLHGIALLGQCPDSVNASIICRGEKLSVAIMEAVFQARGYAVSVINPVEKLLAQGHYLESTVDITESTRRIAESAIPNDHVILMAGFTAGNDKGELVVLGRNGSDYSAAVLAACLRADCCEIWTDVDGVYTCDPRQVPDARLLKSMSYHEAMELSYFGAKVLHPRTIAPIAQFQIPCLIKNTENPQAPGTLIGMESTDTHYPVKGITNLNNMAMINVSGPGMKGMIGMAARVFAAMSRAGISVVLITQSSSEYSISFCVSQNELVRATKTLEDEFYLELKEGVLDPLDVMQRLAIISVVGDGMRTLRGLSARLFSALASANINIVAIAQGSSERSISVVVNNDVATTGVRVAHQMLFNTDQVIDVFVIGVGGVGGALLEQIHRQQPWLKQKHIDLRVIGIANSKALLTNVNGIAMDTWRDELANAREPFNLGRLIRLVKEYHLLNPVIVDCTSSQAVADQYADFLADGFHVVTPNKKANTGSMSYYQLLRSAGAKSRRRFLYDTNVGAGLPVIENLQNLLNAGDELIRFTGILSGSLSFIFGKLDEGMSLSEATAQAKEKGYTEPDPRDDLSGMDVARKLLILAREAGYKLELEDIDVESVLPAGFDASGDVESFMRRLPSVDDEFASRIAQARDEGKVLRYIGMIEEGRCKVQISAIGGNDPLFKVKDGENALAFYSRYYQPLPLVLRGYGAGNDVTAAGVFADLLRTLSWKLGA</sequence>
<dbReference type="NCBIfam" id="NF006959">
    <property type="entry name" value="PRK09436.1"/>
    <property type="match status" value="1"/>
</dbReference>
<dbReference type="InterPro" id="IPR019811">
    <property type="entry name" value="HDH_CS"/>
</dbReference>
<comment type="pathway">
    <text evidence="5 28">Amino-acid biosynthesis; L-methionine biosynthesis via de novo pathway; L-homoserine from L-aspartate: step 3/3.</text>
</comment>
<dbReference type="InterPro" id="IPR036393">
    <property type="entry name" value="AceGlu_kinase-like_sf"/>
</dbReference>
<keyword evidence="17 28" id="KW-0521">NADP</keyword>
<dbReference type="GO" id="GO:0004072">
    <property type="term" value="F:aspartate kinase activity"/>
    <property type="evidence" value="ECO:0007669"/>
    <property type="project" value="UniProtKB-UniRule"/>
</dbReference>
<comment type="similarity">
    <text evidence="7 28">In the C-terminal section; belongs to the homoserine dehydrogenase family.</text>
</comment>
<dbReference type="SUPFAM" id="SSF55347">
    <property type="entry name" value="Glyceraldehyde-3-phosphate dehydrogenase-like, C-terminal domain"/>
    <property type="match status" value="1"/>
</dbReference>
<evidence type="ECO:0000256" key="4">
    <source>
        <dbReference type="ARBA" id="ARBA00005056"/>
    </source>
</evidence>
<dbReference type="InterPro" id="IPR054352">
    <property type="entry name" value="ACT_Aspartokinase"/>
</dbReference>
<evidence type="ECO:0000256" key="8">
    <source>
        <dbReference type="ARBA" id="ARBA00010046"/>
    </source>
</evidence>
<dbReference type="Pfam" id="PF00696">
    <property type="entry name" value="AA_kinase"/>
    <property type="match status" value="1"/>
</dbReference>
<dbReference type="InterPro" id="IPR036291">
    <property type="entry name" value="NAD(P)-bd_dom_sf"/>
</dbReference>
<dbReference type="RefSeq" id="WP_113865433.1">
    <property type="nucleotide sequence ID" value="NZ_AGJP01000001.1"/>
</dbReference>
<evidence type="ECO:0000256" key="26">
    <source>
        <dbReference type="ARBA" id="ARBA00048841"/>
    </source>
</evidence>
<gene>
    <name evidence="30" type="ORF">DES54_10625</name>
</gene>
<evidence type="ECO:0000256" key="20">
    <source>
        <dbReference type="ARBA" id="ARBA00023053"/>
    </source>
</evidence>
<dbReference type="UniPathway" id="UPA00034">
    <property type="reaction ID" value="UER00015"/>
</dbReference>
<dbReference type="InterPro" id="IPR045865">
    <property type="entry name" value="ACT-like_dom_sf"/>
</dbReference>
<keyword evidence="23" id="KW-0511">Multifunctional enzyme</keyword>
<evidence type="ECO:0000256" key="7">
    <source>
        <dbReference type="ARBA" id="ARBA00007952"/>
    </source>
</evidence>
<dbReference type="AlphaFoldDB" id="A0A366I7E3"/>
<evidence type="ECO:0000256" key="1">
    <source>
        <dbReference type="ARBA" id="ARBA00001920"/>
    </source>
</evidence>